<evidence type="ECO:0000313" key="3">
    <source>
        <dbReference type="Proteomes" id="UP000711047"/>
    </source>
</evidence>
<feature type="transmembrane region" description="Helical" evidence="1">
    <location>
        <begin position="197"/>
        <end position="219"/>
    </location>
</feature>
<feature type="transmembrane region" description="Helical" evidence="1">
    <location>
        <begin position="284"/>
        <end position="305"/>
    </location>
</feature>
<dbReference type="CDD" id="cd05709">
    <property type="entry name" value="S2P-M50"/>
    <property type="match status" value="1"/>
</dbReference>
<protein>
    <submittedName>
        <fullName evidence="2">M50 family metallopeptidase</fullName>
    </submittedName>
</protein>
<dbReference type="Proteomes" id="UP000711047">
    <property type="component" value="Unassembled WGS sequence"/>
</dbReference>
<feature type="transmembrane region" description="Helical" evidence="1">
    <location>
        <begin position="166"/>
        <end position="185"/>
    </location>
</feature>
<name>A0ABX2DSA0_9BACL</name>
<feature type="transmembrane region" description="Helical" evidence="1">
    <location>
        <begin position="260"/>
        <end position="278"/>
    </location>
</feature>
<sequence>MSTVLQQIEINQIEKESYIVKNRSTGKFVKIGERETDYLKFLTSTEYSNDSAISYTGELNSEQQQYLFDKYTEWGFLSNNTAESSGNQTRRHKFKTMFNSDITTIKLATVNPEKFLNSNIKIIKLLFSPLVMLIGLLIMLTSGWMVFNPEVVDVILEYKLNTSVVILLYILIILTICIHELAHAVTCKYFGGRVEKLGVMLFYFNPAMYCDISDVYLFKHKWKKIAVAFSGIFTQWMLSALAIQCYSFLNFFFSYNQPLLLYYALVNFGVGLFNLIPFVKLDGYWILTYVLNITNLRGKSFNYLLSFLKFNPLYRKQYSGKEKAAFLIYGTLSVVYTILLWFTALFSIYKLVNKYSPIAGLTVSLALGSILGLNFIFTMQKQWKSIE</sequence>
<dbReference type="EMBL" id="JABMKX010000010">
    <property type="protein sequence ID" value="NQX47563.1"/>
    <property type="molecule type" value="Genomic_DNA"/>
</dbReference>
<dbReference type="InterPro" id="IPR001193">
    <property type="entry name" value="MBTPS2"/>
</dbReference>
<feature type="transmembrane region" description="Helical" evidence="1">
    <location>
        <begin position="355"/>
        <end position="377"/>
    </location>
</feature>
<proteinExistence type="predicted"/>
<evidence type="ECO:0000313" key="2">
    <source>
        <dbReference type="EMBL" id="NQX47563.1"/>
    </source>
</evidence>
<reference evidence="2 3" key="1">
    <citation type="submission" date="2020-05" db="EMBL/GenBank/DDBJ databases">
        <title>Paenibacillus glebae, sp. nov., Paenibacillus humi sp. nov., Paenibacillus pedi sp. nov., Paenibacillus terrestris sp. nov. and Paenibacillus terricola sp. nov., isolated from a forest top soil sample.</title>
        <authorList>
            <person name="Qi S."/>
            <person name="Carlier A."/>
            <person name="Cnockaert M."/>
            <person name="Vandamme P."/>
        </authorList>
    </citation>
    <scope>NUCLEOTIDE SEQUENCE [LARGE SCALE GENOMIC DNA]</scope>
    <source>
        <strain evidence="2 3">LMG 29502</strain>
    </source>
</reference>
<dbReference type="RefSeq" id="WP_173136844.1">
    <property type="nucleotide sequence ID" value="NZ_JABMKX010000010.1"/>
</dbReference>
<keyword evidence="3" id="KW-1185">Reference proteome</keyword>
<feature type="transmembrane region" description="Helical" evidence="1">
    <location>
        <begin position="225"/>
        <end position="253"/>
    </location>
</feature>
<keyword evidence="1" id="KW-0812">Transmembrane</keyword>
<feature type="transmembrane region" description="Helical" evidence="1">
    <location>
        <begin position="125"/>
        <end position="146"/>
    </location>
</feature>
<dbReference type="PANTHER" id="PTHR13325:SF3">
    <property type="entry name" value="MEMBRANE-BOUND TRANSCRIPTION FACTOR SITE-2 PROTEASE"/>
    <property type="match status" value="1"/>
</dbReference>
<comment type="caution">
    <text evidence="2">The sequence shown here is derived from an EMBL/GenBank/DDBJ whole genome shotgun (WGS) entry which is preliminary data.</text>
</comment>
<gene>
    <name evidence="2" type="ORF">HQN87_19695</name>
</gene>
<keyword evidence="1" id="KW-0472">Membrane</keyword>
<accession>A0ABX2DSA0</accession>
<dbReference type="PANTHER" id="PTHR13325">
    <property type="entry name" value="PROTEASE M50 MEMBRANE-BOUND TRANSCRIPTION FACTOR SITE 2 PROTEASE"/>
    <property type="match status" value="1"/>
</dbReference>
<evidence type="ECO:0000256" key="1">
    <source>
        <dbReference type="SAM" id="Phobius"/>
    </source>
</evidence>
<feature type="transmembrane region" description="Helical" evidence="1">
    <location>
        <begin position="326"/>
        <end position="349"/>
    </location>
</feature>
<keyword evidence="1" id="KW-1133">Transmembrane helix</keyword>
<organism evidence="2 3">
    <name type="scientific">Paenibacillus tritici</name>
    <dbReference type="NCBI Taxonomy" id="1873425"/>
    <lineage>
        <taxon>Bacteria</taxon>
        <taxon>Bacillati</taxon>
        <taxon>Bacillota</taxon>
        <taxon>Bacilli</taxon>
        <taxon>Bacillales</taxon>
        <taxon>Paenibacillaceae</taxon>
        <taxon>Paenibacillus</taxon>
    </lineage>
</organism>